<feature type="compositionally biased region" description="Polar residues" evidence="1">
    <location>
        <begin position="686"/>
        <end position="703"/>
    </location>
</feature>
<dbReference type="Pfam" id="PF17667">
    <property type="entry name" value="Pkinase_fungal"/>
    <property type="match status" value="1"/>
</dbReference>
<dbReference type="InterPro" id="IPR040976">
    <property type="entry name" value="Pkinase_fungal"/>
</dbReference>
<feature type="domain" description="Fungal-type protein kinase" evidence="2">
    <location>
        <begin position="401"/>
        <end position="517"/>
    </location>
</feature>
<gene>
    <name evidence="3" type="ORF">L210DRAFT_3488878</name>
</gene>
<comment type="caution">
    <text evidence="3">The sequence shown here is derived from an EMBL/GenBank/DDBJ whole genome shotgun (WGS) entry which is preliminary data.</text>
</comment>
<reference evidence="3" key="1">
    <citation type="submission" date="2019-10" db="EMBL/GenBank/DDBJ databases">
        <authorList>
            <consortium name="DOE Joint Genome Institute"/>
            <person name="Kuo A."/>
            <person name="Miyauchi S."/>
            <person name="Kiss E."/>
            <person name="Drula E."/>
            <person name="Kohler A."/>
            <person name="Sanchez-Garcia M."/>
            <person name="Andreopoulos B."/>
            <person name="Barry K.W."/>
            <person name="Bonito G."/>
            <person name="Buee M."/>
            <person name="Carver A."/>
            <person name="Chen C."/>
            <person name="Cichocki N."/>
            <person name="Clum A."/>
            <person name="Culley D."/>
            <person name="Crous P.W."/>
            <person name="Fauchery L."/>
            <person name="Girlanda M."/>
            <person name="Hayes R."/>
            <person name="Keri Z."/>
            <person name="LaButti K."/>
            <person name="Lipzen A."/>
            <person name="Lombard V."/>
            <person name="Magnuson J."/>
            <person name="Maillard F."/>
            <person name="Morin E."/>
            <person name="Murat C."/>
            <person name="Nolan M."/>
            <person name="Ohm R."/>
            <person name="Pangilinan J."/>
            <person name="Pereira M."/>
            <person name="Perotto S."/>
            <person name="Peter M."/>
            <person name="Riley R."/>
            <person name="Sitrit Y."/>
            <person name="Stielow B."/>
            <person name="Szollosi G."/>
            <person name="Zifcakova L."/>
            <person name="Stursova M."/>
            <person name="Spatafora J.W."/>
            <person name="Tedersoo L."/>
            <person name="Vaario L.-M."/>
            <person name="Yamada A."/>
            <person name="Yan M."/>
            <person name="Wang P."/>
            <person name="Xu J."/>
            <person name="Bruns T."/>
            <person name="Baldrian P."/>
            <person name="Vilgalys R."/>
            <person name="Henrissat B."/>
            <person name="Grigoriev I.V."/>
            <person name="Hibbett D."/>
            <person name="Nagy L.G."/>
            <person name="Martin F.M."/>
        </authorList>
    </citation>
    <scope>NUCLEOTIDE SEQUENCE</scope>
    <source>
        <strain evidence="3">BED1</strain>
    </source>
</reference>
<evidence type="ECO:0000313" key="4">
    <source>
        <dbReference type="Proteomes" id="UP001194468"/>
    </source>
</evidence>
<accession>A0AAD4G7U9</accession>
<dbReference type="GO" id="GO:0004672">
    <property type="term" value="F:protein kinase activity"/>
    <property type="evidence" value="ECO:0007669"/>
    <property type="project" value="InterPro"/>
</dbReference>
<dbReference type="PANTHER" id="PTHR38248:SF2">
    <property type="entry name" value="FUNK1 11"/>
    <property type="match status" value="1"/>
</dbReference>
<protein>
    <recommendedName>
        <fullName evidence="2">Fungal-type protein kinase domain-containing protein</fullName>
    </recommendedName>
</protein>
<feature type="region of interest" description="Disordered" evidence="1">
    <location>
        <begin position="673"/>
        <end position="727"/>
    </location>
</feature>
<dbReference type="EMBL" id="WHUW01000074">
    <property type="protein sequence ID" value="KAF8428420.1"/>
    <property type="molecule type" value="Genomic_DNA"/>
</dbReference>
<dbReference type="PANTHER" id="PTHR38248">
    <property type="entry name" value="FUNK1 6"/>
    <property type="match status" value="1"/>
</dbReference>
<sequence>MNGRWLGAMPVDAFLNKYIPATKKPLSDLPDNPFENVPRDGMESGLYDPFITAIQRWMPHLQAVNTSNKDDIANKLNLKTDISMYNRVEGVASPERTDFSRTELWMEFKAKKDGAAFQDPRDDTEEKRVLAIETGSFTPDTDKGNRARGQLAHYAGALHSQQFRHFSFSIFVQGDHARFLRWDPSGAVVTAAFNYRANPRLMAEFLWRFNHLSPEQRGHDVSVRPANLVPEVDARVREKLGIQDQNIPLYKYEVPGLAGLGYSYGPRPPTQNRSLVSRCTRTSPAVWIPTEVVDSGPRSCGEPEPPSEHNADQLSSQDGLKKGPWSEVRLVYMKDTWRFLSDLPDVDMRPEHEIYEILRHHKTPNIPELVVGGDVEGGRTRTQEFVDAPWLCVKPRISPYQHYRLLHGIVGRPLFKFECTKQLVAAVFDALKAHAHAVEHARILHRDISAGNIILTDEGKGLLIDWELAKLMSERGSRRPDRTGTWQFMSANLLWQPGKMHTVTDDLESFMHVLGWMTLRYVPACDSYNARRRGKDMALLFDDYDEGEECIVQGGREKRMALRGESYPSDTFEPRTPTPLRGLLKDLSFPFKSFYAMWPPTAEDRKKANVPTECLDRQLIKLRYDIEQYDQDIEDLQSPTWFINTMKTALNKKEWPTDDKADDKLPIAFPRAAPRQAQHKADELRQSQSVWEHATAVQSSSKRAASPTPGPTSKRHRGTPAASGIQS</sequence>
<dbReference type="InterPro" id="IPR011009">
    <property type="entry name" value="Kinase-like_dom_sf"/>
</dbReference>
<evidence type="ECO:0000256" key="1">
    <source>
        <dbReference type="SAM" id="MobiDB-lite"/>
    </source>
</evidence>
<proteinExistence type="predicted"/>
<keyword evidence="4" id="KW-1185">Reference proteome</keyword>
<reference evidence="3" key="2">
    <citation type="journal article" date="2020" name="Nat. Commun.">
        <title>Large-scale genome sequencing of mycorrhizal fungi provides insights into the early evolution of symbiotic traits.</title>
        <authorList>
            <person name="Miyauchi S."/>
            <person name="Kiss E."/>
            <person name="Kuo A."/>
            <person name="Drula E."/>
            <person name="Kohler A."/>
            <person name="Sanchez-Garcia M."/>
            <person name="Morin E."/>
            <person name="Andreopoulos B."/>
            <person name="Barry K.W."/>
            <person name="Bonito G."/>
            <person name="Buee M."/>
            <person name="Carver A."/>
            <person name="Chen C."/>
            <person name="Cichocki N."/>
            <person name="Clum A."/>
            <person name="Culley D."/>
            <person name="Crous P.W."/>
            <person name="Fauchery L."/>
            <person name="Girlanda M."/>
            <person name="Hayes R.D."/>
            <person name="Keri Z."/>
            <person name="LaButti K."/>
            <person name="Lipzen A."/>
            <person name="Lombard V."/>
            <person name="Magnuson J."/>
            <person name="Maillard F."/>
            <person name="Murat C."/>
            <person name="Nolan M."/>
            <person name="Ohm R.A."/>
            <person name="Pangilinan J."/>
            <person name="Pereira M.F."/>
            <person name="Perotto S."/>
            <person name="Peter M."/>
            <person name="Pfister S."/>
            <person name="Riley R."/>
            <person name="Sitrit Y."/>
            <person name="Stielow J.B."/>
            <person name="Szollosi G."/>
            <person name="Zifcakova L."/>
            <person name="Stursova M."/>
            <person name="Spatafora J.W."/>
            <person name="Tedersoo L."/>
            <person name="Vaario L.M."/>
            <person name="Yamada A."/>
            <person name="Yan M."/>
            <person name="Wang P."/>
            <person name="Xu J."/>
            <person name="Bruns T."/>
            <person name="Baldrian P."/>
            <person name="Vilgalys R."/>
            <person name="Dunand C."/>
            <person name="Henrissat B."/>
            <person name="Grigoriev I.V."/>
            <person name="Hibbett D."/>
            <person name="Nagy L.G."/>
            <person name="Martin F.M."/>
        </authorList>
    </citation>
    <scope>NUCLEOTIDE SEQUENCE</scope>
    <source>
        <strain evidence="3">BED1</strain>
    </source>
</reference>
<dbReference type="SUPFAM" id="SSF56112">
    <property type="entry name" value="Protein kinase-like (PK-like)"/>
    <property type="match status" value="1"/>
</dbReference>
<dbReference type="Gene3D" id="1.10.510.10">
    <property type="entry name" value="Transferase(Phosphotransferase) domain 1"/>
    <property type="match status" value="1"/>
</dbReference>
<evidence type="ECO:0000259" key="2">
    <source>
        <dbReference type="Pfam" id="PF17667"/>
    </source>
</evidence>
<dbReference type="InterPro" id="IPR008266">
    <property type="entry name" value="Tyr_kinase_AS"/>
</dbReference>
<feature type="region of interest" description="Disordered" evidence="1">
    <location>
        <begin position="292"/>
        <end position="321"/>
    </location>
</feature>
<dbReference type="PROSITE" id="PS00109">
    <property type="entry name" value="PROTEIN_KINASE_TYR"/>
    <property type="match status" value="1"/>
</dbReference>
<evidence type="ECO:0000313" key="3">
    <source>
        <dbReference type="EMBL" id="KAF8428420.1"/>
    </source>
</evidence>
<dbReference type="Proteomes" id="UP001194468">
    <property type="component" value="Unassembled WGS sequence"/>
</dbReference>
<organism evidence="3 4">
    <name type="scientific">Boletus edulis BED1</name>
    <dbReference type="NCBI Taxonomy" id="1328754"/>
    <lineage>
        <taxon>Eukaryota</taxon>
        <taxon>Fungi</taxon>
        <taxon>Dikarya</taxon>
        <taxon>Basidiomycota</taxon>
        <taxon>Agaricomycotina</taxon>
        <taxon>Agaricomycetes</taxon>
        <taxon>Agaricomycetidae</taxon>
        <taxon>Boletales</taxon>
        <taxon>Boletineae</taxon>
        <taxon>Boletaceae</taxon>
        <taxon>Boletoideae</taxon>
        <taxon>Boletus</taxon>
    </lineage>
</organism>
<dbReference type="AlphaFoldDB" id="A0AAD4G7U9"/>
<name>A0AAD4G7U9_BOLED</name>